<dbReference type="PANTHER" id="PTHR46268:SF6">
    <property type="entry name" value="UNIVERSAL STRESS PROTEIN UP12"/>
    <property type="match status" value="1"/>
</dbReference>
<dbReference type="PANTHER" id="PTHR46268">
    <property type="entry name" value="STRESS RESPONSE PROTEIN NHAX"/>
    <property type="match status" value="1"/>
</dbReference>
<dbReference type="Proteomes" id="UP000001901">
    <property type="component" value="Chromosome"/>
</dbReference>
<dbReference type="GeneID" id="8740505"/>
<evidence type="ECO:0000256" key="1">
    <source>
        <dbReference type="ARBA" id="ARBA00008791"/>
    </source>
</evidence>
<comment type="similarity">
    <text evidence="1">Belongs to the universal stress protein A family.</text>
</comment>
<dbReference type="eggNOG" id="arCOG00449">
    <property type="taxonomic scope" value="Archaea"/>
</dbReference>
<sequence length="265" mass="29370">MKVLIPTDFSNYSEATILCALNELKKMDCEVILMHVIEFDPEMIDSFAGVTFEKARDELIGRAKEKLEELVDRFKSAGINARYIEPYIGDPAVEIAKKAEEEKVGLIMIGARGKGLSRKLKVILGSVSEGVLELSTVPVLLTKFRVEGGICQTVDSLFARVLYAFDFSKQSEELLYYIKRFPIDELIALHVAESEELDTDFIEKIKKEYPSAKIILKAGKVGKAIVDTAKDFNATLIAIGAGVEKLGSVTTHVTRNSDVSVLVYK</sequence>
<feature type="domain" description="UspA" evidence="2">
    <location>
        <begin position="2"/>
        <end position="143"/>
    </location>
</feature>
<feature type="domain" description="UspA" evidence="2">
    <location>
        <begin position="207"/>
        <end position="265"/>
    </location>
</feature>
<evidence type="ECO:0000313" key="4">
    <source>
        <dbReference type="Proteomes" id="UP000001901"/>
    </source>
</evidence>
<dbReference type="AlphaFoldDB" id="D2RFF9"/>
<dbReference type="InterPro" id="IPR006016">
    <property type="entry name" value="UspA"/>
</dbReference>
<dbReference type="Gene3D" id="3.40.50.12370">
    <property type="match status" value="1"/>
</dbReference>
<dbReference type="SUPFAM" id="SSF52402">
    <property type="entry name" value="Adenine nucleotide alpha hydrolases-like"/>
    <property type="match status" value="2"/>
</dbReference>
<dbReference type="Pfam" id="PF00582">
    <property type="entry name" value="Usp"/>
    <property type="match status" value="2"/>
</dbReference>
<gene>
    <name evidence="3" type="ordered locus">Arcpr_1809</name>
</gene>
<dbReference type="HOGENOM" id="CLU_049301_2_0_2"/>
<dbReference type="KEGG" id="apo:Arcpr_1809"/>
<evidence type="ECO:0000259" key="2">
    <source>
        <dbReference type="Pfam" id="PF00582"/>
    </source>
</evidence>
<proteinExistence type="inferred from homology"/>
<keyword evidence="4" id="KW-1185">Reference proteome</keyword>
<dbReference type="InterPro" id="IPR014729">
    <property type="entry name" value="Rossmann-like_a/b/a_fold"/>
</dbReference>
<accession>D2RFF9</accession>
<dbReference type="CDD" id="cd00293">
    <property type="entry name" value="USP-like"/>
    <property type="match status" value="1"/>
</dbReference>
<dbReference type="RefSeq" id="WP_012941188.1">
    <property type="nucleotide sequence ID" value="NC_013741.1"/>
</dbReference>
<organism evidence="3 4">
    <name type="scientific">Archaeoglobus profundus (strain DSM 5631 / JCM 9629 / NBRC 100127 / Av18)</name>
    <dbReference type="NCBI Taxonomy" id="572546"/>
    <lineage>
        <taxon>Archaea</taxon>
        <taxon>Methanobacteriati</taxon>
        <taxon>Methanobacteriota</taxon>
        <taxon>Archaeoglobi</taxon>
        <taxon>Archaeoglobales</taxon>
        <taxon>Archaeoglobaceae</taxon>
        <taxon>Archaeoglobus</taxon>
    </lineage>
</organism>
<dbReference type="EMBL" id="CP001857">
    <property type="protein sequence ID" value="ADB58853.1"/>
    <property type="molecule type" value="Genomic_DNA"/>
</dbReference>
<dbReference type="STRING" id="572546.Arcpr_1809"/>
<evidence type="ECO:0000313" key="3">
    <source>
        <dbReference type="EMBL" id="ADB58853.1"/>
    </source>
</evidence>
<name>D2RFF9_ARCPA</name>
<dbReference type="OrthoDB" id="107030at2157"/>
<reference evidence="3 4" key="1">
    <citation type="journal article" date="2010" name="Stand. Genomic Sci.">
        <title>Complete genome sequence of Archaeoglobus profundus type strain (AV18).</title>
        <authorList>
            <person name="von Jan M."/>
            <person name="Lapidus A."/>
            <person name="Del Rio T.G."/>
            <person name="Copeland A."/>
            <person name="Tice H."/>
            <person name="Cheng J.F."/>
            <person name="Lucas S."/>
            <person name="Chen F."/>
            <person name="Nolan M."/>
            <person name="Goodwin L."/>
            <person name="Han C."/>
            <person name="Pitluck S."/>
            <person name="Liolios K."/>
            <person name="Ivanova N."/>
            <person name="Mavromatis K."/>
            <person name="Ovchinnikova G."/>
            <person name="Chertkov O."/>
            <person name="Pati A."/>
            <person name="Chen A."/>
            <person name="Palaniappan K."/>
            <person name="Land M."/>
            <person name="Hauser L."/>
            <person name="Chang Y.J."/>
            <person name="Jeffries C.D."/>
            <person name="Saunders E."/>
            <person name="Brettin T."/>
            <person name="Detter J.C."/>
            <person name="Chain P."/>
            <person name="Eichinger K."/>
            <person name="Huber H."/>
            <person name="Spring S."/>
            <person name="Rohde M."/>
            <person name="Goker M."/>
            <person name="Wirth R."/>
            <person name="Woyke T."/>
            <person name="Bristow J."/>
            <person name="Eisen J.A."/>
            <person name="Markowitz V."/>
            <person name="Hugenholtz P."/>
            <person name="Kyrpides N.C."/>
            <person name="Klenk H.P."/>
        </authorList>
    </citation>
    <scope>NUCLEOTIDE SEQUENCE [LARGE SCALE GENOMIC DNA]</scope>
    <source>
        <strain evidence="4">DSM 5631 / JCM 9629 / NBRC 100127 / Av18</strain>
    </source>
</reference>
<dbReference type="PaxDb" id="572546-Arcpr_1809"/>
<protein>
    <submittedName>
        <fullName evidence="3">UspA domain protein</fullName>
    </submittedName>
</protein>
<dbReference type="Gene3D" id="3.40.50.620">
    <property type="entry name" value="HUPs"/>
    <property type="match status" value="1"/>
</dbReference>